<gene>
    <name evidence="2" type="ORF">SAMN05878503_103258</name>
</gene>
<dbReference type="AlphaFoldDB" id="A0A285CP13"/>
<keyword evidence="1" id="KW-1133">Transmembrane helix</keyword>
<dbReference type="Proteomes" id="UP000219467">
    <property type="component" value="Unassembled WGS sequence"/>
</dbReference>
<dbReference type="RefSeq" id="WP_097029717.1">
    <property type="nucleotide sequence ID" value="NZ_OAOQ01000003.1"/>
</dbReference>
<accession>A0A285CP13</accession>
<reference evidence="3" key="1">
    <citation type="submission" date="2017-08" db="EMBL/GenBank/DDBJ databases">
        <authorList>
            <person name="Varghese N."/>
            <person name="Submissions S."/>
        </authorList>
    </citation>
    <scope>NUCLEOTIDE SEQUENCE [LARGE SCALE GENOMIC DNA]</scope>
    <source>
        <strain evidence="3">JA234</strain>
    </source>
</reference>
<name>A0A285CP13_9RHOB</name>
<proteinExistence type="predicted"/>
<keyword evidence="1" id="KW-0472">Membrane</keyword>
<evidence type="ECO:0000313" key="3">
    <source>
        <dbReference type="Proteomes" id="UP000219467"/>
    </source>
</evidence>
<dbReference type="EMBL" id="OAOQ01000003">
    <property type="protein sequence ID" value="SNX69271.1"/>
    <property type="molecule type" value="Genomic_DNA"/>
</dbReference>
<evidence type="ECO:0000313" key="2">
    <source>
        <dbReference type="EMBL" id="SNX69271.1"/>
    </source>
</evidence>
<evidence type="ECO:0000256" key="1">
    <source>
        <dbReference type="SAM" id="Phobius"/>
    </source>
</evidence>
<keyword evidence="3" id="KW-1185">Reference proteome</keyword>
<sequence>MRHFSLTPVLVPLARAIRAFLSERRGSVTVETILILPPLIWAYLGIYVFFDAFETITTASKANYTISDALSRQRQEVDSQFLDNAHGLFQWLVTSDETAIRVSSITWSDADEAYKIAWSYAAGGKTPQTDATIGTYANQIPILPDGDHLIVVETWLDYTPLFSMGLGPFTFQEFTVTRPRFMPKLEFVT</sequence>
<feature type="transmembrane region" description="Helical" evidence="1">
    <location>
        <begin position="32"/>
        <end position="50"/>
    </location>
</feature>
<protein>
    <submittedName>
        <fullName evidence="2">Flp pilus assembly protein TadG</fullName>
    </submittedName>
</protein>
<organism evidence="2 3">
    <name type="scientific">Cereibacter ovatus</name>
    <dbReference type="NCBI Taxonomy" id="439529"/>
    <lineage>
        <taxon>Bacteria</taxon>
        <taxon>Pseudomonadati</taxon>
        <taxon>Pseudomonadota</taxon>
        <taxon>Alphaproteobacteria</taxon>
        <taxon>Rhodobacterales</taxon>
        <taxon>Paracoccaceae</taxon>
        <taxon>Cereibacter</taxon>
    </lineage>
</organism>
<dbReference type="OrthoDB" id="7876207at2"/>
<keyword evidence="1" id="KW-0812">Transmembrane</keyword>